<dbReference type="Proteomes" id="UP000076794">
    <property type="component" value="Chromosome"/>
</dbReference>
<dbReference type="PATRIC" id="fig|1300344.3.peg.2486"/>
<dbReference type="KEGG" id="ido:I598_2477"/>
<sequence length="263" mass="27950">MSENQQEKMGRMRMAVAGATGTAGHHVVEVARERGHDVVPLTRSTGVDLTTGAGLAERLADVDVVIDVANANVQQQEAAEEFFGSVTRTLLAAERSAGVGHHVALSIIGIDDVPWGYYQGKRLQERLIVEGDRPWSLLRAAQFHEFAELALGYVRIGPVSVVPRMTSQPVAAREVAEALVALAEQGPSGRVPDLAGPEVLPMHELARQVSRARGLGRRVLPVPLPGAAGRGMRDGSLTAQGDPAARLGRLTFDRWLAAGAGGR</sequence>
<dbReference type="PANTHER" id="PTHR12126:SF11">
    <property type="entry name" value="NADH DEHYDROGENASE [UBIQUINONE] 1 ALPHA SUBCOMPLEX SUBUNIT 9, MITOCHONDRIAL"/>
    <property type="match status" value="1"/>
</dbReference>
<gene>
    <name evidence="2" type="ORF">I598_2477</name>
</gene>
<reference evidence="2 3" key="1">
    <citation type="submission" date="2016-01" db="EMBL/GenBank/DDBJ databases">
        <title>Complete genome sequence of a soil Actinobacterium, Isoptericola dokdonensis DS-3.</title>
        <authorList>
            <person name="Kwon S.-K."/>
            <person name="Kim J.F."/>
        </authorList>
    </citation>
    <scope>NUCLEOTIDE SEQUENCE [LARGE SCALE GENOMIC DNA]</scope>
    <source>
        <strain evidence="2 3">DS-3</strain>
    </source>
</reference>
<dbReference type="STRING" id="1300344.I598_2477"/>
<dbReference type="Pfam" id="PF13460">
    <property type="entry name" value="NAD_binding_10"/>
    <property type="match status" value="1"/>
</dbReference>
<dbReference type="EMBL" id="CP014209">
    <property type="protein sequence ID" value="ANC32014.1"/>
    <property type="molecule type" value="Genomic_DNA"/>
</dbReference>
<dbReference type="InterPro" id="IPR016040">
    <property type="entry name" value="NAD(P)-bd_dom"/>
</dbReference>
<dbReference type="InterPro" id="IPR036291">
    <property type="entry name" value="NAD(P)-bd_dom_sf"/>
</dbReference>
<evidence type="ECO:0000313" key="2">
    <source>
        <dbReference type="EMBL" id="ANC32014.1"/>
    </source>
</evidence>
<name>A0A161IJ59_9MICO</name>
<dbReference type="InterPro" id="IPR051207">
    <property type="entry name" value="ComplexI_NDUFA9_subunit"/>
</dbReference>
<dbReference type="AlphaFoldDB" id="A0A161IJ59"/>
<evidence type="ECO:0000259" key="1">
    <source>
        <dbReference type="Pfam" id="PF13460"/>
    </source>
</evidence>
<protein>
    <submittedName>
        <fullName evidence="2">RmlD substrate binding domain protein</fullName>
    </submittedName>
</protein>
<dbReference type="GO" id="GO:0044877">
    <property type="term" value="F:protein-containing complex binding"/>
    <property type="evidence" value="ECO:0007669"/>
    <property type="project" value="TreeGrafter"/>
</dbReference>
<dbReference type="PANTHER" id="PTHR12126">
    <property type="entry name" value="NADH-UBIQUINONE OXIDOREDUCTASE 39 KDA SUBUNIT-RELATED"/>
    <property type="match status" value="1"/>
</dbReference>
<dbReference type="Gene3D" id="3.40.50.720">
    <property type="entry name" value="NAD(P)-binding Rossmann-like Domain"/>
    <property type="match status" value="1"/>
</dbReference>
<dbReference type="SUPFAM" id="SSF51735">
    <property type="entry name" value="NAD(P)-binding Rossmann-fold domains"/>
    <property type="match status" value="1"/>
</dbReference>
<proteinExistence type="predicted"/>
<evidence type="ECO:0000313" key="3">
    <source>
        <dbReference type="Proteomes" id="UP000076794"/>
    </source>
</evidence>
<feature type="domain" description="NAD(P)-binding" evidence="1">
    <location>
        <begin position="18"/>
        <end position="184"/>
    </location>
</feature>
<keyword evidence="3" id="KW-1185">Reference proteome</keyword>
<dbReference type="RefSeq" id="WP_232314148.1">
    <property type="nucleotide sequence ID" value="NZ_CP014209.1"/>
</dbReference>
<accession>A0A161IJ59</accession>
<organism evidence="2 3">
    <name type="scientific">Isoptericola dokdonensis DS-3</name>
    <dbReference type="NCBI Taxonomy" id="1300344"/>
    <lineage>
        <taxon>Bacteria</taxon>
        <taxon>Bacillati</taxon>
        <taxon>Actinomycetota</taxon>
        <taxon>Actinomycetes</taxon>
        <taxon>Micrococcales</taxon>
        <taxon>Promicromonosporaceae</taxon>
        <taxon>Isoptericola</taxon>
    </lineage>
</organism>